<name>A0A7J6WQ06_THATH</name>
<dbReference type="Proteomes" id="UP000554482">
    <property type="component" value="Unassembled WGS sequence"/>
</dbReference>
<proteinExistence type="predicted"/>
<dbReference type="AlphaFoldDB" id="A0A7J6WQ06"/>
<keyword evidence="3" id="KW-1185">Reference proteome</keyword>
<comment type="caution">
    <text evidence="2">The sequence shown here is derived from an EMBL/GenBank/DDBJ whole genome shotgun (WGS) entry which is preliminary data.</text>
</comment>
<feature type="domain" description="GPI-anchored protein LLG1-like" evidence="1">
    <location>
        <begin position="5"/>
        <end position="51"/>
    </location>
</feature>
<organism evidence="2 3">
    <name type="scientific">Thalictrum thalictroides</name>
    <name type="common">Rue-anemone</name>
    <name type="synonym">Anemone thalictroides</name>
    <dbReference type="NCBI Taxonomy" id="46969"/>
    <lineage>
        <taxon>Eukaryota</taxon>
        <taxon>Viridiplantae</taxon>
        <taxon>Streptophyta</taxon>
        <taxon>Embryophyta</taxon>
        <taxon>Tracheophyta</taxon>
        <taxon>Spermatophyta</taxon>
        <taxon>Magnoliopsida</taxon>
        <taxon>Ranunculales</taxon>
        <taxon>Ranunculaceae</taxon>
        <taxon>Thalictroideae</taxon>
        <taxon>Thalictrum</taxon>
    </lineage>
</organism>
<reference evidence="2 3" key="1">
    <citation type="submission" date="2020-06" db="EMBL/GenBank/DDBJ databases">
        <title>Transcriptomic and genomic resources for Thalictrum thalictroides and T. hernandezii: Facilitating candidate gene discovery in an emerging model plant lineage.</title>
        <authorList>
            <person name="Arias T."/>
            <person name="Riano-Pachon D.M."/>
            <person name="Di Stilio V.S."/>
        </authorList>
    </citation>
    <scope>NUCLEOTIDE SEQUENCE [LARGE SCALE GENOMIC DNA]</scope>
    <source>
        <strain evidence="3">cv. WT478/WT964</strain>
        <tissue evidence="2">Leaves</tissue>
    </source>
</reference>
<dbReference type="Pfam" id="PF26578">
    <property type="entry name" value="LLG1"/>
    <property type="match status" value="1"/>
</dbReference>
<evidence type="ECO:0000313" key="2">
    <source>
        <dbReference type="EMBL" id="KAF5199441.1"/>
    </source>
</evidence>
<gene>
    <name evidence="2" type="ORF">FRX31_010974</name>
</gene>
<evidence type="ECO:0000259" key="1">
    <source>
        <dbReference type="Pfam" id="PF26578"/>
    </source>
</evidence>
<evidence type="ECO:0000313" key="3">
    <source>
        <dbReference type="Proteomes" id="UP000554482"/>
    </source>
</evidence>
<dbReference type="InterPro" id="IPR058888">
    <property type="entry name" value="LLG1-like"/>
</dbReference>
<dbReference type="PANTHER" id="PTHR31533">
    <property type="entry name" value="GPI-ANCHORED PROTEIN LLG1-RELATED-RELATED"/>
    <property type="match status" value="1"/>
</dbReference>
<protein>
    <recommendedName>
        <fullName evidence="1">GPI-anchored protein LLG1-like domain-containing protein</fullName>
    </recommendedName>
</protein>
<accession>A0A7J6WQ06</accession>
<sequence>MLSMKFACPFKDHHVNDASGTCTDIMLDSITQAGNYPPNLFSNECLLQEDRQGLECDVDAPGEAVSSDSKTEASKLYHLTLKLRRQPYLGNFYWLCFLFLF</sequence>
<dbReference type="InterPro" id="IPR039307">
    <property type="entry name" value="LORELEI-like"/>
</dbReference>
<dbReference type="PANTHER" id="PTHR31533:SF35">
    <property type="entry name" value="GPI-ANCHORED PROTEIN LLG2-RELATED"/>
    <property type="match status" value="1"/>
</dbReference>
<dbReference type="EMBL" id="JABWDY010011953">
    <property type="protein sequence ID" value="KAF5199441.1"/>
    <property type="molecule type" value="Genomic_DNA"/>
</dbReference>